<organism evidence="1 2">
    <name type="scientific">Fodinibius roseus</name>
    <dbReference type="NCBI Taxonomy" id="1194090"/>
    <lineage>
        <taxon>Bacteria</taxon>
        <taxon>Pseudomonadati</taxon>
        <taxon>Balneolota</taxon>
        <taxon>Balneolia</taxon>
        <taxon>Balneolales</taxon>
        <taxon>Balneolaceae</taxon>
        <taxon>Fodinibius</taxon>
    </lineage>
</organism>
<dbReference type="Gene3D" id="3.90.1140.10">
    <property type="entry name" value="Cyclic phosphodiesterase"/>
    <property type="match status" value="1"/>
</dbReference>
<dbReference type="PANTHER" id="PTHR28141">
    <property type="entry name" value="2',3'-CYCLIC-NUCLEOTIDE 3'-PHOSPHODIESTERASE"/>
    <property type="match status" value="1"/>
</dbReference>
<dbReference type="AlphaFoldDB" id="A0A1M4VSI1"/>
<protein>
    <submittedName>
        <fullName evidence="1">2'-5' RNA ligase</fullName>
    </submittedName>
</protein>
<sequence length="172" mass="19747">MSSSVYSLWLQPSGDIAYRLQERINKMSKQYGTPSFAPHITLLGGLKSSETELVSLTDTLVSSLSPFDVTLTKAGYSDEFYQSLFLHVEKNSMLEEVRNRVCKLFDVRDPDGYRPHLSLLYGDLSQEEKERILNITGREFYIRFPVKSIVLMQTEGPPQQWEKIDTAVFKLQ</sequence>
<dbReference type="GO" id="GO:0009187">
    <property type="term" value="P:cyclic nucleotide metabolic process"/>
    <property type="evidence" value="ECO:0007669"/>
    <property type="project" value="TreeGrafter"/>
</dbReference>
<dbReference type="STRING" id="1194090.SAMN05443144_10325"/>
<dbReference type="EMBL" id="FQUS01000003">
    <property type="protein sequence ID" value="SHE71929.1"/>
    <property type="molecule type" value="Genomic_DNA"/>
</dbReference>
<dbReference type="InterPro" id="IPR012386">
    <property type="entry name" value="Cyclic-nucl_3Pdiesterase"/>
</dbReference>
<dbReference type="Pfam" id="PF13563">
    <property type="entry name" value="2_5_RNA_ligase2"/>
    <property type="match status" value="1"/>
</dbReference>
<keyword evidence="1" id="KW-0436">Ligase</keyword>
<accession>A0A1M4VSI1</accession>
<reference evidence="1 2" key="1">
    <citation type="submission" date="2016-11" db="EMBL/GenBank/DDBJ databases">
        <authorList>
            <person name="Jaros S."/>
            <person name="Januszkiewicz K."/>
            <person name="Wedrychowicz H."/>
        </authorList>
    </citation>
    <scope>NUCLEOTIDE SEQUENCE [LARGE SCALE GENOMIC DNA]</scope>
    <source>
        <strain evidence="1 2">DSM 21986</strain>
    </source>
</reference>
<evidence type="ECO:0000313" key="2">
    <source>
        <dbReference type="Proteomes" id="UP000184041"/>
    </source>
</evidence>
<dbReference type="RefSeq" id="WP_073059418.1">
    <property type="nucleotide sequence ID" value="NZ_FQUS01000003.1"/>
</dbReference>
<gene>
    <name evidence="1" type="ORF">SAMN05443144_10325</name>
</gene>
<dbReference type="SUPFAM" id="SSF55144">
    <property type="entry name" value="LigT-like"/>
    <property type="match status" value="1"/>
</dbReference>
<dbReference type="Proteomes" id="UP000184041">
    <property type="component" value="Unassembled WGS sequence"/>
</dbReference>
<proteinExistence type="predicted"/>
<name>A0A1M4VSI1_9BACT</name>
<dbReference type="OrthoDB" id="1524355at2"/>
<evidence type="ECO:0000313" key="1">
    <source>
        <dbReference type="EMBL" id="SHE71929.1"/>
    </source>
</evidence>
<dbReference type="GO" id="GO:0004113">
    <property type="term" value="F:2',3'-cyclic-nucleotide 3'-phosphodiesterase activity"/>
    <property type="evidence" value="ECO:0007669"/>
    <property type="project" value="TreeGrafter"/>
</dbReference>
<dbReference type="InterPro" id="IPR009097">
    <property type="entry name" value="Cyclic_Pdiesterase"/>
</dbReference>
<keyword evidence="2" id="KW-1185">Reference proteome</keyword>
<dbReference type="GO" id="GO:0016874">
    <property type="term" value="F:ligase activity"/>
    <property type="evidence" value="ECO:0007669"/>
    <property type="project" value="UniProtKB-KW"/>
</dbReference>
<dbReference type="PANTHER" id="PTHR28141:SF1">
    <property type="entry name" value="2',3'-CYCLIC-NUCLEOTIDE 3'-PHOSPHODIESTERASE"/>
    <property type="match status" value="1"/>
</dbReference>